<proteinExistence type="inferred from homology"/>
<dbReference type="NCBIfam" id="TIGR01016">
    <property type="entry name" value="sucCoAbeta"/>
    <property type="match status" value="1"/>
</dbReference>
<dbReference type="InterPro" id="IPR005811">
    <property type="entry name" value="SUCC_ACL_C"/>
</dbReference>
<dbReference type="HAMAP" id="MF_00558">
    <property type="entry name" value="Succ_CoA_beta"/>
    <property type="match status" value="1"/>
</dbReference>
<evidence type="ECO:0000256" key="3">
    <source>
        <dbReference type="ARBA" id="ARBA00022598"/>
    </source>
</evidence>
<dbReference type="InterPro" id="IPR017866">
    <property type="entry name" value="Succ-CoA_synthase_bsu_CS"/>
</dbReference>
<keyword evidence="13" id="KW-1185">Reference proteome</keyword>
<dbReference type="Gene3D" id="3.30.470.20">
    <property type="entry name" value="ATP-grasp fold, B domain"/>
    <property type="match status" value="1"/>
</dbReference>
<comment type="catalytic activity">
    <reaction evidence="8">
        <text>(S)-malate + ATP + CoA = (S)-malyl-CoA + ADP + phosphate</text>
        <dbReference type="Rhea" id="RHEA:26193"/>
        <dbReference type="ChEBI" id="CHEBI:15589"/>
        <dbReference type="ChEBI" id="CHEBI:30616"/>
        <dbReference type="ChEBI" id="CHEBI:43474"/>
        <dbReference type="ChEBI" id="CHEBI:57287"/>
        <dbReference type="ChEBI" id="CHEBI:57317"/>
        <dbReference type="ChEBI" id="CHEBI:456216"/>
        <dbReference type="EC" id="6.2.1.9"/>
    </reaction>
</comment>
<comment type="pathway">
    <text evidence="10">Carbohydrate metabolism; tricarboxylic acid cycle; succinate from succinyl-CoA (ligase route): step 1/1.</text>
</comment>
<evidence type="ECO:0000259" key="11">
    <source>
        <dbReference type="PROSITE" id="PS50975"/>
    </source>
</evidence>
<comment type="caution">
    <text evidence="12">The sequence shown here is derived from an EMBL/GenBank/DDBJ whole genome shotgun (WGS) entry which is preliminary data.</text>
</comment>
<dbReference type="PROSITE" id="PS01217">
    <property type="entry name" value="SUCCINYL_COA_LIG_3"/>
    <property type="match status" value="1"/>
</dbReference>
<dbReference type="PANTHER" id="PTHR11815">
    <property type="entry name" value="SUCCINYL-COA SYNTHETASE BETA CHAIN"/>
    <property type="match status" value="1"/>
</dbReference>
<gene>
    <name evidence="10" type="primary">sucC</name>
    <name evidence="12" type="ORF">SLNSH_11070</name>
</gene>
<comment type="catalytic activity">
    <reaction evidence="10">
        <text>GTP + succinate + CoA = succinyl-CoA + GDP + phosphate</text>
        <dbReference type="Rhea" id="RHEA:22120"/>
        <dbReference type="ChEBI" id="CHEBI:30031"/>
        <dbReference type="ChEBI" id="CHEBI:37565"/>
        <dbReference type="ChEBI" id="CHEBI:43474"/>
        <dbReference type="ChEBI" id="CHEBI:57287"/>
        <dbReference type="ChEBI" id="CHEBI:57292"/>
        <dbReference type="ChEBI" id="CHEBI:58189"/>
    </reaction>
</comment>
<feature type="binding site" evidence="10">
    <location>
        <begin position="331"/>
        <end position="333"/>
    </location>
    <ligand>
        <name>substrate</name>
        <note>ligand shared with subunit alpha</note>
    </ligand>
</feature>
<dbReference type="InterPro" id="IPR011761">
    <property type="entry name" value="ATP-grasp"/>
</dbReference>
<dbReference type="PIRSF" id="PIRSF001554">
    <property type="entry name" value="SucCS_beta"/>
    <property type="match status" value="1"/>
</dbReference>
<dbReference type="RefSeq" id="WP_106337003.1">
    <property type="nucleotide sequence ID" value="NZ_PVZS01000010.1"/>
</dbReference>
<dbReference type="Proteomes" id="UP000239772">
    <property type="component" value="Unassembled WGS sequence"/>
</dbReference>
<keyword evidence="5 10" id="KW-0547">Nucleotide-binding</keyword>
<evidence type="ECO:0000256" key="10">
    <source>
        <dbReference type="HAMAP-Rule" id="MF_00558"/>
    </source>
</evidence>
<dbReference type="SUPFAM" id="SSF52210">
    <property type="entry name" value="Succinyl-CoA synthetase domains"/>
    <property type="match status" value="1"/>
</dbReference>
<dbReference type="GO" id="GO:0050074">
    <property type="term" value="F:malate-CoA ligase activity"/>
    <property type="evidence" value="ECO:0007669"/>
    <property type="project" value="UniProtKB-EC"/>
</dbReference>
<evidence type="ECO:0000256" key="5">
    <source>
        <dbReference type="ARBA" id="ARBA00022741"/>
    </source>
</evidence>
<feature type="binding site" evidence="10">
    <location>
        <position position="209"/>
    </location>
    <ligand>
        <name>Mg(2+)</name>
        <dbReference type="ChEBI" id="CHEBI:18420"/>
    </ligand>
</feature>
<dbReference type="Pfam" id="PF00549">
    <property type="entry name" value="Ligase_CoA"/>
    <property type="match status" value="1"/>
</dbReference>
<comment type="similarity">
    <text evidence="1 10">Belongs to the succinate/malate CoA ligase beta subunit family.</text>
</comment>
<organism evidence="12 13">
    <name type="scientific">Alsobacter soli</name>
    <dbReference type="NCBI Taxonomy" id="2109933"/>
    <lineage>
        <taxon>Bacteria</taxon>
        <taxon>Pseudomonadati</taxon>
        <taxon>Pseudomonadota</taxon>
        <taxon>Alphaproteobacteria</taxon>
        <taxon>Hyphomicrobiales</taxon>
        <taxon>Alsobacteraceae</taxon>
        <taxon>Alsobacter</taxon>
    </lineage>
</organism>
<evidence type="ECO:0000256" key="4">
    <source>
        <dbReference type="ARBA" id="ARBA00022723"/>
    </source>
</evidence>
<dbReference type="SUPFAM" id="SSF56059">
    <property type="entry name" value="Glutathione synthetase ATP-binding domain-like"/>
    <property type="match status" value="1"/>
</dbReference>
<dbReference type="InterPro" id="IPR013815">
    <property type="entry name" value="ATP_grasp_subdomain_1"/>
</dbReference>
<feature type="binding site" evidence="10">
    <location>
        <begin position="53"/>
        <end position="55"/>
    </location>
    <ligand>
        <name>ATP</name>
        <dbReference type="ChEBI" id="CHEBI:30616"/>
    </ligand>
</feature>
<keyword evidence="3 10" id="KW-0436">Ligase</keyword>
<feature type="binding site" evidence="10">
    <location>
        <position position="46"/>
    </location>
    <ligand>
        <name>ATP</name>
        <dbReference type="ChEBI" id="CHEBI:30616"/>
    </ligand>
</feature>
<dbReference type="InterPro" id="IPR013650">
    <property type="entry name" value="ATP-grasp_succ-CoA_synth-type"/>
</dbReference>
<dbReference type="InterPro" id="IPR005809">
    <property type="entry name" value="Succ_CoA_ligase-like_bsu"/>
</dbReference>
<dbReference type="GO" id="GO:0004775">
    <property type="term" value="F:succinate-CoA ligase (ADP-forming) activity"/>
    <property type="evidence" value="ECO:0007669"/>
    <property type="project" value="UniProtKB-UniRule"/>
</dbReference>
<comment type="subunit">
    <text evidence="10">Heterotetramer of two alpha and two beta subunits.</text>
</comment>
<feature type="binding site" evidence="10">
    <location>
        <position position="112"/>
    </location>
    <ligand>
        <name>ATP</name>
        <dbReference type="ChEBI" id="CHEBI:30616"/>
    </ligand>
</feature>
<dbReference type="PANTHER" id="PTHR11815:SF10">
    <property type="entry name" value="SUCCINATE--COA LIGASE [GDP-FORMING] SUBUNIT BETA, MITOCHONDRIAL"/>
    <property type="match status" value="1"/>
</dbReference>
<dbReference type="GO" id="GO:0042709">
    <property type="term" value="C:succinate-CoA ligase complex"/>
    <property type="evidence" value="ECO:0007669"/>
    <property type="project" value="TreeGrafter"/>
</dbReference>
<evidence type="ECO:0000313" key="13">
    <source>
        <dbReference type="Proteomes" id="UP000239772"/>
    </source>
</evidence>
<dbReference type="Gene3D" id="3.40.50.261">
    <property type="entry name" value="Succinyl-CoA synthetase domains"/>
    <property type="match status" value="1"/>
</dbReference>
<dbReference type="EMBL" id="PVZS01000010">
    <property type="protein sequence ID" value="PSC04979.1"/>
    <property type="molecule type" value="Genomic_DNA"/>
</dbReference>
<dbReference type="InterPro" id="IPR016102">
    <property type="entry name" value="Succinyl-CoA_synth-like"/>
</dbReference>
<evidence type="ECO:0000256" key="1">
    <source>
        <dbReference type="ARBA" id="ARBA00009182"/>
    </source>
</evidence>
<dbReference type="FunFam" id="3.30.470.20:FF:000002">
    <property type="entry name" value="Succinate--CoA ligase [ADP-forming] subunit beta"/>
    <property type="match status" value="1"/>
</dbReference>
<dbReference type="GO" id="GO:0006104">
    <property type="term" value="P:succinyl-CoA metabolic process"/>
    <property type="evidence" value="ECO:0007669"/>
    <property type="project" value="TreeGrafter"/>
</dbReference>
<dbReference type="GO" id="GO:0006099">
    <property type="term" value="P:tricarboxylic acid cycle"/>
    <property type="evidence" value="ECO:0007669"/>
    <property type="project" value="UniProtKB-UniRule"/>
</dbReference>
<keyword evidence="7 10" id="KW-0460">Magnesium</keyword>
<keyword evidence="2 10" id="KW-0816">Tricarboxylic acid cycle</keyword>
<comment type="pathway">
    <text evidence="9">One-carbon metabolism; formaldehyde assimilation via serine pathway.</text>
</comment>
<evidence type="ECO:0000313" key="12">
    <source>
        <dbReference type="EMBL" id="PSC04979.1"/>
    </source>
</evidence>
<sequence>MNIHEYQAKAVLKEFGVPVSNGRPVFKVEEAEQAAKELGGPLWVVKSQIHAGGRGKGKFKEASAGEKGGVRLAKSVDEVKQYVREMLGATLVTIQTGPAGKQVNRLYIEDGSDIDKEFYLSMLVDRETSRIAFVVSTEGGMNIEDVAHDTPEKIVTFSVDPATGIMGHHGRRVAKALGLKGDQAKQAESLVSKLYAAFVAKDMEMLEINPLILGKDGQLKALDAKVSFDGNALYRHPDIAELRDETEEDAKEIEASKYDLNYITLDGTIGCMVNGAGLAMATMDIIKLYGESPANFLDVGGGATKEKVTAAFKIITADPNVKGILINIFGGIMRCDVIAEGVIAAVKDVGLKVPLVVRLEGTNVDLGKKIIAESGLNVIPADDLDDAAQKIVKAVRG</sequence>
<dbReference type="NCBIfam" id="NF001913">
    <property type="entry name" value="PRK00696.1"/>
    <property type="match status" value="1"/>
</dbReference>
<dbReference type="AlphaFoldDB" id="A0A2T1HTX2"/>
<feature type="binding site" evidence="10">
    <location>
        <position position="109"/>
    </location>
    <ligand>
        <name>ATP</name>
        <dbReference type="ChEBI" id="CHEBI:30616"/>
    </ligand>
</feature>
<dbReference type="GO" id="GO:0005524">
    <property type="term" value="F:ATP binding"/>
    <property type="evidence" value="ECO:0007669"/>
    <property type="project" value="UniProtKB-UniRule"/>
</dbReference>
<keyword evidence="6 10" id="KW-0067">ATP-binding</keyword>
<dbReference type="PROSITE" id="PS50975">
    <property type="entry name" value="ATP_GRASP"/>
    <property type="match status" value="1"/>
</dbReference>
<keyword evidence="4 10" id="KW-0479">Metal-binding</keyword>
<evidence type="ECO:0000256" key="9">
    <source>
        <dbReference type="ARBA" id="ARBA00060690"/>
    </source>
</evidence>
<dbReference type="OrthoDB" id="9802602at2"/>
<comment type="catalytic activity">
    <reaction evidence="10">
        <text>succinate + ATP + CoA = succinyl-CoA + ADP + phosphate</text>
        <dbReference type="Rhea" id="RHEA:17661"/>
        <dbReference type="ChEBI" id="CHEBI:30031"/>
        <dbReference type="ChEBI" id="CHEBI:30616"/>
        <dbReference type="ChEBI" id="CHEBI:43474"/>
        <dbReference type="ChEBI" id="CHEBI:57287"/>
        <dbReference type="ChEBI" id="CHEBI:57292"/>
        <dbReference type="ChEBI" id="CHEBI:456216"/>
        <dbReference type="EC" id="6.2.1.5"/>
    </reaction>
</comment>
<dbReference type="GO" id="GO:0000287">
    <property type="term" value="F:magnesium ion binding"/>
    <property type="evidence" value="ECO:0007669"/>
    <property type="project" value="UniProtKB-UniRule"/>
</dbReference>
<evidence type="ECO:0000256" key="2">
    <source>
        <dbReference type="ARBA" id="ARBA00022532"/>
    </source>
</evidence>
<reference evidence="13" key="1">
    <citation type="submission" date="2018-03" db="EMBL/GenBank/DDBJ databases">
        <authorList>
            <person name="Sun L."/>
            <person name="Liu H."/>
            <person name="Chen W."/>
            <person name="Huang K."/>
            <person name="Liu W."/>
            <person name="Gao X."/>
        </authorList>
    </citation>
    <scope>NUCLEOTIDE SEQUENCE [LARGE SCALE GENOMIC DNA]</scope>
    <source>
        <strain evidence="13">SH9</strain>
    </source>
</reference>
<dbReference type="GO" id="GO:0004776">
    <property type="term" value="F:succinate-CoA ligase (GDP-forming) activity"/>
    <property type="evidence" value="ECO:0007669"/>
    <property type="project" value="RHEA"/>
</dbReference>
<feature type="binding site" evidence="10">
    <location>
        <position position="117"/>
    </location>
    <ligand>
        <name>ATP</name>
        <dbReference type="ChEBI" id="CHEBI:30616"/>
    </ligand>
</feature>
<dbReference type="FunFam" id="3.30.1490.20:FF:000002">
    <property type="entry name" value="Succinate--CoA ligase [ADP-forming] subunit beta"/>
    <property type="match status" value="1"/>
</dbReference>
<feature type="domain" description="ATP-grasp" evidence="11">
    <location>
        <begin position="9"/>
        <end position="55"/>
    </location>
</feature>
<dbReference type="GO" id="GO:0005829">
    <property type="term" value="C:cytosol"/>
    <property type="evidence" value="ECO:0007669"/>
    <property type="project" value="TreeGrafter"/>
</dbReference>
<protein>
    <recommendedName>
        <fullName evidence="10">Succinate--CoA ligase [ADP-forming] subunit beta</fullName>
        <ecNumber evidence="10">6.2.1.5</ecNumber>
    </recommendedName>
    <alternativeName>
        <fullName evidence="10">Succinyl-CoA synthetase subunit beta</fullName>
        <shortName evidence="10">SCS-beta</shortName>
    </alternativeName>
</protein>
<accession>A0A2T1HTX2</accession>
<evidence type="ECO:0000256" key="6">
    <source>
        <dbReference type="ARBA" id="ARBA00022840"/>
    </source>
</evidence>
<dbReference type="Pfam" id="PF08442">
    <property type="entry name" value="ATP-grasp_2"/>
    <property type="match status" value="1"/>
</dbReference>
<comment type="function">
    <text evidence="10">Succinyl-CoA synthetase functions in the citric acid cycle (TCA), coupling the hydrolysis of succinyl-CoA to the synthesis of either ATP or GTP and thus represents the only step of substrate-level phosphorylation in the TCA. The beta subunit provides nucleotide specificity of the enzyme and binds the substrate succinate, while the binding sites for coenzyme A and phosphate are found in the alpha subunit.</text>
</comment>
<dbReference type="EC" id="6.2.1.5" evidence="10"/>
<name>A0A2T1HTX2_9HYPH</name>
<evidence type="ECO:0000256" key="7">
    <source>
        <dbReference type="ARBA" id="ARBA00022842"/>
    </source>
</evidence>
<evidence type="ECO:0000256" key="8">
    <source>
        <dbReference type="ARBA" id="ARBA00052241"/>
    </source>
</evidence>
<dbReference type="FunFam" id="3.40.50.261:FF:000001">
    <property type="entry name" value="Succinate--CoA ligase [ADP-forming] subunit beta"/>
    <property type="match status" value="1"/>
</dbReference>
<feature type="binding site" evidence="10">
    <location>
        <position position="223"/>
    </location>
    <ligand>
        <name>Mg(2+)</name>
        <dbReference type="ChEBI" id="CHEBI:18420"/>
    </ligand>
</feature>
<feature type="binding site" evidence="10">
    <location>
        <position position="274"/>
    </location>
    <ligand>
        <name>substrate</name>
        <note>ligand shared with subunit alpha</note>
    </ligand>
</feature>
<comment type="cofactor">
    <cofactor evidence="10">
        <name>Mg(2+)</name>
        <dbReference type="ChEBI" id="CHEBI:18420"/>
    </cofactor>
    <text evidence="10">Binds 1 Mg(2+) ion per subunit.</text>
</comment>
<dbReference type="UniPathway" id="UPA00223">
    <property type="reaction ID" value="UER00999"/>
</dbReference>
<dbReference type="Gene3D" id="3.30.1490.20">
    <property type="entry name" value="ATP-grasp fold, A domain"/>
    <property type="match status" value="1"/>
</dbReference>